<accession>A0A8S5N9B6</accession>
<proteinExistence type="predicted"/>
<sequence length="61" mass="7120">MRLDFMPYNFCKMNRPLQNLVIETEICGYASDPCKTYKNSLECTNREACRAFLAFEKGSEK</sequence>
<organism evidence="1">
    <name type="scientific">Myoviridae sp. ct5kl10</name>
    <dbReference type="NCBI Taxonomy" id="2826615"/>
    <lineage>
        <taxon>Viruses</taxon>
        <taxon>Duplodnaviria</taxon>
        <taxon>Heunggongvirae</taxon>
        <taxon>Uroviricota</taxon>
        <taxon>Caudoviricetes</taxon>
    </lineage>
</organism>
<evidence type="ECO:0000313" key="1">
    <source>
        <dbReference type="EMBL" id="DAD90675.1"/>
    </source>
</evidence>
<reference evidence="1" key="1">
    <citation type="journal article" date="2021" name="Proc. Natl. Acad. Sci. U.S.A.">
        <title>A Catalog of Tens of Thousands of Viruses from Human Metagenomes Reveals Hidden Associations with Chronic Diseases.</title>
        <authorList>
            <person name="Tisza M.J."/>
            <person name="Buck C.B."/>
        </authorList>
    </citation>
    <scope>NUCLEOTIDE SEQUENCE</scope>
    <source>
        <strain evidence="1">Ct5kl10</strain>
    </source>
</reference>
<dbReference type="EMBL" id="BK015091">
    <property type="protein sequence ID" value="DAD90675.1"/>
    <property type="molecule type" value="Genomic_DNA"/>
</dbReference>
<name>A0A8S5N9B6_9CAUD</name>
<protein>
    <submittedName>
        <fullName evidence="1">Uncharacterized protein</fullName>
    </submittedName>
</protein>